<evidence type="ECO:0000256" key="3">
    <source>
        <dbReference type="ARBA" id="ARBA00010290"/>
    </source>
</evidence>
<dbReference type="GO" id="GO:0005525">
    <property type="term" value="F:GTP binding"/>
    <property type="evidence" value="ECO:0007669"/>
    <property type="project" value="UniProtKB-KW"/>
</dbReference>
<dbReference type="PANTHER" id="PTHR11711">
    <property type="entry name" value="ADP RIBOSYLATION FACTOR-RELATED"/>
    <property type="match status" value="1"/>
</dbReference>
<dbReference type="GO" id="GO:0046872">
    <property type="term" value="F:metal ion binding"/>
    <property type="evidence" value="ECO:0007669"/>
    <property type="project" value="UniProtKB-KW"/>
</dbReference>
<dbReference type="VEuPathDB" id="AmoebaDB:EIN_408580"/>
<feature type="binding site" evidence="10">
    <location>
        <begin position="20"/>
        <end position="27"/>
    </location>
    <ligand>
        <name>GTP</name>
        <dbReference type="ChEBI" id="CHEBI:37565"/>
    </ligand>
</feature>
<feature type="binding site" evidence="11">
    <location>
        <position position="27"/>
    </location>
    <ligand>
        <name>Mg(2+)</name>
        <dbReference type="ChEBI" id="CHEBI:18420"/>
    </ligand>
</feature>
<dbReference type="InterPro" id="IPR024156">
    <property type="entry name" value="Small_GTPase_ARF"/>
</dbReference>
<evidence type="ECO:0000256" key="12">
    <source>
        <dbReference type="RuleBase" id="RU003925"/>
    </source>
</evidence>
<dbReference type="InterPro" id="IPR005225">
    <property type="entry name" value="Small_GTP-bd"/>
</dbReference>
<dbReference type="GeneID" id="14884540"/>
<evidence type="ECO:0000256" key="6">
    <source>
        <dbReference type="ARBA" id="ARBA00022927"/>
    </source>
</evidence>
<dbReference type="SUPFAM" id="SSF52540">
    <property type="entry name" value="P-loop containing nucleoside triphosphate hydrolases"/>
    <property type="match status" value="1"/>
</dbReference>
<dbReference type="Pfam" id="PF00025">
    <property type="entry name" value="Arf"/>
    <property type="match status" value="1"/>
</dbReference>
<keyword evidence="5" id="KW-0931">ER-Golgi transport</keyword>
<dbReference type="GO" id="GO:0005794">
    <property type="term" value="C:Golgi apparatus"/>
    <property type="evidence" value="ECO:0007669"/>
    <property type="project" value="UniProtKB-SubCell"/>
</dbReference>
<keyword evidence="6" id="KW-0653">Protein transport</keyword>
<evidence type="ECO:0000256" key="8">
    <source>
        <dbReference type="ARBA" id="ARBA00023134"/>
    </source>
</evidence>
<name>A0A0A1TWL1_ENTIV</name>
<evidence type="ECO:0000256" key="9">
    <source>
        <dbReference type="ARBA" id="ARBA00059050"/>
    </source>
</evidence>
<protein>
    <submittedName>
        <fullName evidence="13">ADP-ribosylation factor, putative</fullName>
    </submittedName>
</protein>
<feature type="binding site" evidence="10">
    <location>
        <begin position="122"/>
        <end position="125"/>
    </location>
    <ligand>
        <name>GTP</name>
        <dbReference type="ChEBI" id="CHEBI:37565"/>
    </ligand>
</feature>
<evidence type="ECO:0000256" key="10">
    <source>
        <dbReference type="PIRSR" id="PIRSR606689-1"/>
    </source>
</evidence>
<dbReference type="RefSeq" id="XP_004184935.1">
    <property type="nucleotide sequence ID" value="XM_004184887.1"/>
</dbReference>
<dbReference type="InterPro" id="IPR027417">
    <property type="entry name" value="P-loop_NTPase"/>
</dbReference>
<dbReference type="GO" id="GO:0016192">
    <property type="term" value="P:vesicle-mediated transport"/>
    <property type="evidence" value="ECO:0007669"/>
    <property type="project" value="UniProtKB-KW"/>
</dbReference>
<feature type="binding site" evidence="10">
    <location>
        <position position="66"/>
    </location>
    <ligand>
        <name>GTP</name>
        <dbReference type="ChEBI" id="CHEBI:37565"/>
    </ligand>
</feature>
<gene>
    <name evidence="13" type="ORF">EIN_408580</name>
</gene>
<dbReference type="PROSITE" id="PS51417">
    <property type="entry name" value="ARF"/>
    <property type="match status" value="1"/>
</dbReference>
<dbReference type="EMBL" id="KB207048">
    <property type="protein sequence ID" value="ELP85589.1"/>
    <property type="molecule type" value="Genomic_DNA"/>
</dbReference>
<keyword evidence="14" id="KW-1185">Reference proteome</keyword>
<keyword evidence="4 10" id="KW-0547">Nucleotide-binding</keyword>
<keyword evidence="11" id="KW-0479">Metal-binding</keyword>
<evidence type="ECO:0000256" key="2">
    <source>
        <dbReference type="ARBA" id="ARBA00010142"/>
    </source>
</evidence>
<dbReference type="SMART" id="SM00178">
    <property type="entry name" value="SAR"/>
    <property type="match status" value="1"/>
</dbReference>
<sequence>MGSLLSRLFGQKEANIIMVGLDGAGKTTILYQLKLKELVTTIPTIGINVESVKVGGVSFSVMDLGGQSKIRPLWRHYYEDAKAVVFVVDASDNERVEESRDILNKMCKNKLLEKCTVLVLGNKSDVINCLTKEQLEKELGVNALAEKHALHMVSAKNNTGITEAFTWLGQNL</sequence>
<dbReference type="FunFam" id="3.40.50.300:FF:000412">
    <property type="entry name" value="ADP-ribosylation factor 1"/>
    <property type="match status" value="1"/>
</dbReference>
<feature type="binding site" evidence="11">
    <location>
        <position position="44"/>
    </location>
    <ligand>
        <name>Mg(2+)</name>
        <dbReference type="ChEBI" id="CHEBI:18420"/>
    </ligand>
</feature>
<dbReference type="OrthoDB" id="2011769at2759"/>
<dbReference type="CDD" id="cd00878">
    <property type="entry name" value="Arf_Arl"/>
    <property type="match status" value="1"/>
</dbReference>
<comment type="subcellular location">
    <subcellularLocation>
        <location evidence="1">Golgi apparatus</location>
    </subcellularLocation>
</comment>
<dbReference type="SMART" id="SM00177">
    <property type="entry name" value="ARF"/>
    <property type="match status" value="1"/>
</dbReference>
<comment type="similarity">
    <text evidence="2">Belongs to the small GTPase superfamily. Rho family.</text>
</comment>
<evidence type="ECO:0000256" key="7">
    <source>
        <dbReference type="ARBA" id="ARBA00023034"/>
    </source>
</evidence>
<reference evidence="13 14" key="1">
    <citation type="submission" date="2012-10" db="EMBL/GenBank/DDBJ databases">
        <authorList>
            <person name="Zafar N."/>
            <person name="Inman J."/>
            <person name="Hall N."/>
            <person name="Lorenzi H."/>
            <person name="Caler E."/>
        </authorList>
    </citation>
    <scope>NUCLEOTIDE SEQUENCE [LARGE SCALE GENOMIC DNA]</scope>
    <source>
        <strain evidence="13 14">IP1</strain>
    </source>
</reference>
<evidence type="ECO:0000313" key="14">
    <source>
        <dbReference type="Proteomes" id="UP000014680"/>
    </source>
</evidence>
<keyword evidence="11" id="KW-0460">Magnesium</keyword>
<evidence type="ECO:0000256" key="4">
    <source>
        <dbReference type="ARBA" id="ARBA00022741"/>
    </source>
</evidence>
<keyword evidence="7" id="KW-0333">Golgi apparatus</keyword>
<dbReference type="InterPro" id="IPR006689">
    <property type="entry name" value="Small_GTPase_ARF/SAR"/>
</dbReference>
<keyword evidence="6" id="KW-0813">Transport</keyword>
<evidence type="ECO:0000256" key="11">
    <source>
        <dbReference type="PIRSR" id="PIRSR606689-2"/>
    </source>
</evidence>
<comment type="function">
    <text evidence="9">GTP-binding protein that may be involved in protein trafficking. May modulate vesicle budding and uncoating within the Golgi apparatus.</text>
</comment>
<evidence type="ECO:0000256" key="5">
    <source>
        <dbReference type="ARBA" id="ARBA00022892"/>
    </source>
</evidence>
<dbReference type="PRINTS" id="PR00328">
    <property type="entry name" value="SAR1GTPBP"/>
</dbReference>
<dbReference type="Gene3D" id="3.40.50.300">
    <property type="entry name" value="P-loop containing nucleotide triphosphate hydrolases"/>
    <property type="match status" value="1"/>
</dbReference>
<dbReference type="OMA" id="EYYCENT"/>
<dbReference type="GO" id="GO:0030010">
    <property type="term" value="P:establishment of cell polarity"/>
    <property type="evidence" value="ECO:0007669"/>
    <property type="project" value="UniProtKB-ARBA"/>
</dbReference>
<proteinExistence type="inferred from homology"/>
<dbReference type="KEGG" id="eiv:EIN_408580"/>
<evidence type="ECO:0000256" key="1">
    <source>
        <dbReference type="ARBA" id="ARBA00004555"/>
    </source>
</evidence>
<dbReference type="PROSITE" id="PS51419">
    <property type="entry name" value="RAB"/>
    <property type="match status" value="1"/>
</dbReference>
<comment type="similarity">
    <text evidence="3 12">Belongs to the small GTPase superfamily. Arf family.</text>
</comment>
<organism evidence="13 14">
    <name type="scientific">Entamoeba invadens IP1</name>
    <dbReference type="NCBI Taxonomy" id="370355"/>
    <lineage>
        <taxon>Eukaryota</taxon>
        <taxon>Amoebozoa</taxon>
        <taxon>Evosea</taxon>
        <taxon>Archamoebae</taxon>
        <taxon>Mastigamoebida</taxon>
        <taxon>Entamoebidae</taxon>
        <taxon>Entamoeba</taxon>
    </lineage>
</organism>
<dbReference type="GO" id="GO:0003924">
    <property type="term" value="F:GTPase activity"/>
    <property type="evidence" value="ECO:0007669"/>
    <property type="project" value="InterPro"/>
</dbReference>
<dbReference type="AlphaFoldDB" id="A0A0A1TWL1"/>
<keyword evidence="8 10" id="KW-0342">GTP-binding</keyword>
<dbReference type="NCBIfam" id="TIGR00231">
    <property type="entry name" value="small_GTP"/>
    <property type="match status" value="1"/>
</dbReference>
<dbReference type="Proteomes" id="UP000014680">
    <property type="component" value="Unassembled WGS sequence"/>
</dbReference>
<dbReference type="GO" id="GO:0015031">
    <property type="term" value="P:protein transport"/>
    <property type="evidence" value="ECO:0007669"/>
    <property type="project" value="UniProtKB-KW"/>
</dbReference>
<evidence type="ECO:0000313" key="13">
    <source>
        <dbReference type="EMBL" id="ELP85589.1"/>
    </source>
</evidence>
<dbReference type="SMART" id="SM00175">
    <property type="entry name" value="RAB"/>
    <property type="match status" value="1"/>
</dbReference>
<accession>A0A0A1TWL1</accession>